<evidence type="ECO:0000256" key="4">
    <source>
        <dbReference type="ARBA" id="ARBA00022692"/>
    </source>
</evidence>
<feature type="transmembrane region" description="Helical" evidence="7">
    <location>
        <begin position="166"/>
        <end position="191"/>
    </location>
</feature>
<comment type="similarity">
    <text evidence="2">Belongs to the NrfD family.</text>
</comment>
<dbReference type="GO" id="GO:0005886">
    <property type="term" value="C:plasma membrane"/>
    <property type="evidence" value="ECO:0007669"/>
    <property type="project" value="UniProtKB-SubCell"/>
</dbReference>
<keyword evidence="3" id="KW-1003">Cell membrane</keyword>
<evidence type="ECO:0000256" key="5">
    <source>
        <dbReference type="ARBA" id="ARBA00022989"/>
    </source>
</evidence>
<evidence type="ECO:0000256" key="6">
    <source>
        <dbReference type="ARBA" id="ARBA00023136"/>
    </source>
</evidence>
<dbReference type="InterPro" id="IPR005614">
    <property type="entry name" value="NrfD-like"/>
</dbReference>
<dbReference type="PANTHER" id="PTHR34856:SF2">
    <property type="entry name" value="PROTEIN NRFD"/>
    <property type="match status" value="1"/>
</dbReference>
<evidence type="ECO:0000256" key="2">
    <source>
        <dbReference type="ARBA" id="ARBA00008929"/>
    </source>
</evidence>
<evidence type="ECO:0000256" key="1">
    <source>
        <dbReference type="ARBA" id="ARBA00004651"/>
    </source>
</evidence>
<dbReference type="Gene3D" id="1.20.1630.10">
    <property type="entry name" value="Formate dehydrogenase/DMSO reductase domain"/>
    <property type="match status" value="1"/>
</dbReference>
<dbReference type="AlphaFoldDB" id="A0A8J6XUN1"/>
<comment type="caution">
    <text evidence="8">The sequence shown here is derived from an EMBL/GenBank/DDBJ whole genome shotgun (WGS) entry which is preliminary data.</text>
</comment>
<dbReference type="InterPro" id="IPR052049">
    <property type="entry name" value="Electron_transfer_protein"/>
</dbReference>
<keyword evidence="5 7" id="KW-1133">Transmembrane helix</keyword>
<accession>A0A8J6XUN1</accession>
<keyword evidence="6 7" id="KW-0472">Membrane</keyword>
<dbReference type="Pfam" id="PF03916">
    <property type="entry name" value="NrfD"/>
    <property type="match status" value="1"/>
</dbReference>
<evidence type="ECO:0000256" key="7">
    <source>
        <dbReference type="SAM" id="Phobius"/>
    </source>
</evidence>
<feature type="transmembrane region" description="Helical" evidence="7">
    <location>
        <begin position="203"/>
        <end position="226"/>
    </location>
</feature>
<feature type="transmembrane region" description="Helical" evidence="7">
    <location>
        <begin position="238"/>
        <end position="259"/>
    </location>
</feature>
<feature type="transmembrane region" description="Helical" evidence="7">
    <location>
        <begin position="6"/>
        <end position="29"/>
    </location>
</feature>
<evidence type="ECO:0000313" key="9">
    <source>
        <dbReference type="Proteomes" id="UP000648239"/>
    </source>
</evidence>
<protein>
    <submittedName>
        <fullName evidence="8">Polysulfide reductase NrfD</fullName>
    </submittedName>
</protein>
<gene>
    <name evidence="8" type="primary">nrfD</name>
    <name evidence="8" type="ORF">IFK94_08780</name>
</gene>
<feature type="transmembrane region" description="Helical" evidence="7">
    <location>
        <begin position="279"/>
        <end position="301"/>
    </location>
</feature>
<sequence>MEHHEWGWMIVVYLFLGGLGAGCMVLSGAAHLGRRGRYQGIARAGAILAPILVGVGSGLLIFDLGNPLRFWRLFVTFQPTSPMFIGSWLLIGFSLVTMIYAVLQLPPSWLRSLAGRFPKGSSALETLATWNKPAKVEVQAGKSLERDQIDINFPHSPKAVRRLRSAMAGIGIPLGLGVGIYTGVLLGAIPARPFWNTPMVAQLFLFSALSTAAALLMLVTPLVFKGDASHSELQHRSLLRADLIFIFLELFIIIPYIIHGELSVLSAKESLGMILGGPYTGPFWVGVVLIGILIPAAVELVEASVGIKKLPVLLTRGLHFVVPVMILVGGYLLRWVFVHAGQDTAFL</sequence>
<reference evidence="8 9" key="1">
    <citation type="submission" date="2020-08" db="EMBL/GenBank/DDBJ databases">
        <title>Acidobacteriota in marine sediments use diverse sulfur dissimilation pathways.</title>
        <authorList>
            <person name="Wasmund K."/>
        </authorList>
    </citation>
    <scope>NUCLEOTIDE SEQUENCE [LARGE SCALE GENOMIC DNA]</scope>
    <source>
        <strain evidence="8">MAG AM4</strain>
    </source>
</reference>
<feature type="transmembrane region" description="Helical" evidence="7">
    <location>
        <begin position="313"/>
        <end position="337"/>
    </location>
</feature>
<dbReference type="EMBL" id="JACXWD010000025">
    <property type="protein sequence ID" value="MBD3868208.1"/>
    <property type="molecule type" value="Genomic_DNA"/>
</dbReference>
<dbReference type="Proteomes" id="UP000648239">
    <property type="component" value="Unassembled WGS sequence"/>
</dbReference>
<keyword evidence="4 7" id="KW-0812">Transmembrane</keyword>
<evidence type="ECO:0000313" key="8">
    <source>
        <dbReference type="EMBL" id="MBD3868208.1"/>
    </source>
</evidence>
<proteinExistence type="inferred from homology"/>
<evidence type="ECO:0000256" key="3">
    <source>
        <dbReference type="ARBA" id="ARBA00022475"/>
    </source>
</evidence>
<feature type="transmembrane region" description="Helical" evidence="7">
    <location>
        <begin position="82"/>
        <end position="103"/>
    </location>
</feature>
<dbReference type="PANTHER" id="PTHR34856">
    <property type="entry name" value="PROTEIN NRFD"/>
    <property type="match status" value="1"/>
</dbReference>
<name>A0A8J6XUN1_9BACT</name>
<organism evidence="8 9">
    <name type="scientific">Candidatus Polarisedimenticola svalbardensis</name>
    <dbReference type="NCBI Taxonomy" id="2886004"/>
    <lineage>
        <taxon>Bacteria</taxon>
        <taxon>Pseudomonadati</taxon>
        <taxon>Acidobacteriota</taxon>
        <taxon>Candidatus Polarisedimenticolia</taxon>
        <taxon>Candidatus Polarisedimenticolales</taxon>
        <taxon>Candidatus Polarisedimenticolaceae</taxon>
        <taxon>Candidatus Polarisedimenticola</taxon>
    </lineage>
</organism>
<comment type="subcellular location">
    <subcellularLocation>
        <location evidence="1">Cell membrane</location>
        <topology evidence="1">Multi-pass membrane protein</topology>
    </subcellularLocation>
</comment>
<feature type="transmembrane region" description="Helical" evidence="7">
    <location>
        <begin position="41"/>
        <end position="62"/>
    </location>
</feature>